<keyword evidence="9" id="KW-0808">Transferase</keyword>
<evidence type="ECO:0000256" key="2">
    <source>
        <dbReference type="ARBA" id="ARBA00007400"/>
    </source>
</evidence>
<feature type="transmembrane region" description="Helical" evidence="7">
    <location>
        <begin position="146"/>
        <end position="161"/>
    </location>
</feature>
<evidence type="ECO:0000313" key="9">
    <source>
        <dbReference type="EMBL" id="XDH88905.1"/>
    </source>
</evidence>
<comment type="similarity">
    <text evidence="2">Belongs to the acyltransferase 3 family.</text>
</comment>
<feature type="transmembrane region" description="Helical" evidence="7">
    <location>
        <begin position="118"/>
        <end position="139"/>
    </location>
</feature>
<evidence type="ECO:0000259" key="8">
    <source>
        <dbReference type="Pfam" id="PF01757"/>
    </source>
</evidence>
<dbReference type="EMBL" id="CP162514">
    <property type="protein sequence ID" value="XDH88905.1"/>
    <property type="molecule type" value="Genomic_DNA"/>
</dbReference>
<gene>
    <name evidence="9" type="ORF">ABZP26_06940</name>
</gene>
<keyword evidence="3" id="KW-1003">Cell membrane</keyword>
<feature type="transmembrane region" description="Helical" evidence="7">
    <location>
        <begin position="80"/>
        <end position="98"/>
    </location>
</feature>
<dbReference type="AlphaFoldDB" id="A0AB39AUH9"/>
<feature type="transmembrane region" description="Helical" evidence="7">
    <location>
        <begin position="201"/>
        <end position="219"/>
    </location>
</feature>
<dbReference type="RefSeq" id="WP_368485530.1">
    <property type="nucleotide sequence ID" value="NZ_CP162514.1"/>
</dbReference>
<feature type="transmembrane region" description="Helical" evidence="7">
    <location>
        <begin position="284"/>
        <end position="306"/>
    </location>
</feature>
<dbReference type="GO" id="GO:0005886">
    <property type="term" value="C:plasma membrane"/>
    <property type="evidence" value="ECO:0007669"/>
    <property type="project" value="UniProtKB-SubCell"/>
</dbReference>
<feature type="transmembrane region" description="Helical" evidence="7">
    <location>
        <begin position="7"/>
        <end position="29"/>
    </location>
</feature>
<organism evidence="9">
    <name type="scientific">Pseudoalteromonas sp. SD03</name>
    <dbReference type="NCBI Taxonomy" id="3231719"/>
    <lineage>
        <taxon>Bacteria</taxon>
        <taxon>Pseudomonadati</taxon>
        <taxon>Pseudomonadota</taxon>
        <taxon>Gammaproteobacteria</taxon>
        <taxon>Alteromonadales</taxon>
        <taxon>Pseudoalteromonadaceae</taxon>
        <taxon>Pseudoalteromonas</taxon>
    </lineage>
</organism>
<keyword evidence="9" id="KW-0012">Acyltransferase</keyword>
<feature type="domain" description="Acyltransferase 3" evidence="8">
    <location>
        <begin position="3"/>
        <end position="302"/>
    </location>
</feature>
<accession>A0AB39AUH9</accession>
<keyword evidence="4 7" id="KW-0812">Transmembrane</keyword>
<keyword evidence="6 7" id="KW-0472">Membrane</keyword>
<evidence type="ECO:0000256" key="6">
    <source>
        <dbReference type="ARBA" id="ARBA00023136"/>
    </source>
</evidence>
<evidence type="ECO:0000256" key="3">
    <source>
        <dbReference type="ARBA" id="ARBA00022475"/>
    </source>
</evidence>
<protein>
    <submittedName>
        <fullName evidence="9">Acyltransferase family protein</fullName>
    </submittedName>
</protein>
<dbReference type="PANTHER" id="PTHR40074">
    <property type="entry name" value="O-ACETYLTRANSFERASE WECH"/>
    <property type="match status" value="1"/>
</dbReference>
<feature type="transmembrane region" description="Helical" evidence="7">
    <location>
        <begin position="225"/>
        <end position="242"/>
    </location>
</feature>
<evidence type="ECO:0000256" key="1">
    <source>
        <dbReference type="ARBA" id="ARBA00004651"/>
    </source>
</evidence>
<name>A0AB39AUH9_9GAMM</name>
<reference evidence="9" key="1">
    <citation type="submission" date="2024-07" db="EMBL/GenBank/DDBJ databases">
        <authorList>
            <person name="Jiang Y."/>
            <person name="Qin Q."/>
        </authorList>
    </citation>
    <scope>NUCLEOTIDE SEQUENCE</scope>
    <source>
        <strain evidence="9">SD03</strain>
    </source>
</reference>
<sequence>MNKEIQSLRGIACILVVYFHVIGTANTGLKLPPDSIYRILSDCLIYIRMPLFTFLSGYIYAYRRFSSGALYYVKGKSKRILMPLICVSVIFAITQALTPGVNNSYDGELWRLFLYPYAHFWFLQSIFTIFMLIALIDFISKKNNRVLIVVALLSVPFFLFSDKFTELFSFSRTLYLFPFFIFGMLCNIYSAQDIKTSHFKLISLFFLLLIGFHFHQVSIGVTPNRISLLSLVIGCIGSMILVKIGIKNTLLIFVGGFSYSIYLYHVFGTAFSRIFLNRVGVDSIVLNVFFGLLTGVALPIIFHLYIKKIKYINLALLGSDKCK</sequence>
<dbReference type="PANTHER" id="PTHR40074:SF2">
    <property type="entry name" value="O-ACETYLTRANSFERASE WECH"/>
    <property type="match status" value="1"/>
</dbReference>
<feature type="transmembrane region" description="Helical" evidence="7">
    <location>
        <begin position="35"/>
        <end position="60"/>
    </location>
</feature>
<feature type="transmembrane region" description="Helical" evidence="7">
    <location>
        <begin position="249"/>
        <end position="272"/>
    </location>
</feature>
<feature type="transmembrane region" description="Helical" evidence="7">
    <location>
        <begin position="173"/>
        <end position="189"/>
    </location>
</feature>
<dbReference type="GO" id="GO:0009246">
    <property type="term" value="P:enterobacterial common antigen biosynthetic process"/>
    <property type="evidence" value="ECO:0007669"/>
    <property type="project" value="TreeGrafter"/>
</dbReference>
<evidence type="ECO:0000256" key="5">
    <source>
        <dbReference type="ARBA" id="ARBA00022989"/>
    </source>
</evidence>
<dbReference type="Pfam" id="PF01757">
    <property type="entry name" value="Acyl_transf_3"/>
    <property type="match status" value="1"/>
</dbReference>
<proteinExistence type="inferred from homology"/>
<evidence type="ECO:0000256" key="7">
    <source>
        <dbReference type="SAM" id="Phobius"/>
    </source>
</evidence>
<comment type="subcellular location">
    <subcellularLocation>
        <location evidence="1">Cell membrane</location>
        <topology evidence="1">Multi-pass membrane protein</topology>
    </subcellularLocation>
</comment>
<evidence type="ECO:0000256" key="4">
    <source>
        <dbReference type="ARBA" id="ARBA00022692"/>
    </source>
</evidence>
<dbReference type="InterPro" id="IPR002656">
    <property type="entry name" value="Acyl_transf_3_dom"/>
</dbReference>
<dbReference type="GO" id="GO:0016413">
    <property type="term" value="F:O-acetyltransferase activity"/>
    <property type="evidence" value="ECO:0007669"/>
    <property type="project" value="TreeGrafter"/>
</dbReference>
<keyword evidence="5 7" id="KW-1133">Transmembrane helix</keyword>